<reference evidence="2" key="1">
    <citation type="submission" date="2017-01" db="EMBL/GenBank/DDBJ databases">
        <authorList>
            <person name="Assis F.L."/>
            <person name="Abrahao J.S."/>
            <person name="Silva L."/>
            <person name="Khalil J.B."/>
            <person name="Rodrigues R."/>
            <person name="Silva L.S."/>
            <person name="Arantes T."/>
            <person name="Boratto P."/>
            <person name="Andrade M."/>
            <person name="Kroon E.G."/>
            <person name="Ribeiro B."/>
            <person name="Bergier I."/>
            <person name="Seligmann H."/>
            <person name="Ghigo E."/>
            <person name="Colson P."/>
            <person name="Levasseur A."/>
            <person name="Raoult D."/>
            <person name="Scola B.L."/>
        </authorList>
    </citation>
    <scope>NUCLEOTIDE SEQUENCE</scope>
    <source>
        <strain evidence="2">Soda lake</strain>
    </source>
</reference>
<dbReference type="KEGG" id="vg:80519148"/>
<evidence type="ECO:0000256" key="1">
    <source>
        <dbReference type="SAM" id="Phobius"/>
    </source>
</evidence>
<proteinExistence type="predicted"/>
<feature type="transmembrane region" description="Helical" evidence="1">
    <location>
        <begin position="35"/>
        <end position="63"/>
    </location>
</feature>
<keyword evidence="1" id="KW-0472">Membrane</keyword>
<feature type="transmembrane region" description="Helical" evidence="1">
    <location>
        <begin position="75"/>
        <end position="94"/>
    </location>
</feature>
<dbReference type="EMBL" id="KY523104">
    <property type="protein sequence ID" value="QKU35706.1"/>
    <property type="molecule type" value="Genomic_DNA"/>
</dbReference>
<keyword evidence="1" id="KW-0812">Transmembrane</keyword>
<keyword evidence="1" id="KW-1133">Transmembrane helix</keyword>
<dbReference type="GeneID" id="80519148"/>
<organism evidence="2">
    <name type="scientific">Tupanvirus soda lake</name>
    <dbReference type="NCBI Taxonomy" id="2126985"/>
    <lineage>
        <taxon>Viruses</taxon>
        <taxon>Varidnaviria</taxon>
        <taxon>Bamfordvirae</taxon>
        <taxon>Nucleocytoviricota</taxon>
        <taxon>Megaviricetes</taxon>
        <taxon>Imitervirales</taxon>
        <taxon>Mimiviridae</taxon>
        <taxon>Megamimivirinae</taxon>
        <taxon>Tupanvirus</taxon>
        <taxon>Tupanvirus salinum</taxon>
    </lineage>
</organism>
<dbReference type="RefSeq" id="YP_010782384.1">
    <property type="nucleotide sequence ID" value="NC_075039.1"/>
</dbReference>
<protein>
    <submittedName>
        <fullName evidence="2">Putative orfan</fullName>
    </submittedName>
</protein>
<name>A0A6N1NWJ0_9VIRU</name>
<reference evidence="2" key="2">
    <citation type="journal article" date="2018" name="Nat. Commun.">
        <title>Tailed giant Tupanvirus possesses the most complete translational apparatus of the known virosphere.</title>
        <authorList>
            <person name="Abrahao J."/>
            <person name="Silva L."/>
            <person name="Silva L.S."/>
            <person name="Khalil J.Y.B."/>
            <person name="Rodrigues R."/>
            <person name="Arantes T."/>
            <person name="Assis F."/>
            <person name="Boratto P."/>
            <person name="Andrade M."/>
            <person name="Kroon E.G."/>
            <person name="Ribeiro B."/>
            <person name="Bergier I."/>
            <person name="Seligmann H."/>
            <person name="Ghigo E."/>
            <person name="Colson P."/>
            <person name="Levasseur A."/>
            <person name="Kroemer G."/>
            <person name="Raoult D."/>
            <person name="La Scola B."/>
        </authorList>
    </citation>
    <scope>NUCLEOTIDE SEQUENCE [LARGE SCALE GENOMIC DNA]</scope>
    <source>
        <strain evidence="2">Soda lake</strain>
    </source>
</reference>
<sequence length="104" mass="11961">MEHENIIMEPSQQQYEARTKGSQESTVRFLTGHHLIAIIVFVMAIVTANLWTEVIISATATIFGVRREEISFIKWLSLTLLFTLFAYFVIVYIFKIPITAAFSF</sequence>
<accession>A0A6N1NWJ0</accession>
<evidence type="ECO:0000313" key="2">
    <source>
        <dbReference type="EMBL" id="QKU35706.1"/>
    </source>
</evidence>